<name>A0A2M7R9P7_9BACT</name>
<evidence type="ECO:0008006" key="3">
    <source>
        <dbReference type="Google" id="ProtNLM"/>
    </source>
</evidence>
<protein>
    <recommendedName>
        <fullName evidence="3">Type II toxin-antitoxin system HicB family antitoxin</fullName>
    </recommendedName>
</protein>
<dbReference type="Gene3D" id="3.30.160.250">
    <property type="match status" value="1"/>
</dbReference>
<reference evidence="2" key="1">
    <citation type="submission" date="2017-09" db="EMBL/GenBank/DDBJ databases">
        <title>Depth-based differentiation of microbial function through sediment-hosted aquifers and enrichment of novel symbionts in the deep terrestrial subsurface.</title>
        <authorList>
            <person name="Probst A.J."/>
            <person name="Ladd B."/>
            <person name="Jarett J.K."/>
            <person name="Geller-Mcgrath D.E."/>
            <person name="Sieber C.M.K."/>
            <person name="Emerson J.B."/>
            <person name="Anantharaman K."/>
            <person name="Thomas B.C."/>
            <person name="Malmstrom R."/>
            <person name="Stieglmeier M."/>
            <person name="Klingl A."/>
            <person name="Woyke T."/>
            <person name="Ryan C.M."/>
            <person name="Banfield J.F."/>
        </authorList>
    </citation>
    <scope>NUCLEOTIDE SEQUENCE [LARGE SCALE GENOMIC DNA]</scope>
</reference>
<dbReference type="PANTHER" id="PTHR34504:SF2">
    <property type="entry name" value="UPF0150 PROTEIN SSL0259"/>
    <property type="match status" value="1"/>
</dbReference>
<organism evidence="1 2">
    <name type="scientific">Candidatus Magasanikbacteria bacterium CG_4_10_14_0_8_um_filter_32_14</name>
    <dbReference type="NCBI Taxonomy" id="1974640"/>
    <lineage>
        <taxon>Bacteria</taxon>
        <taxon>Candidatus Magasanikiibacteriota</taxon>
    </lineage>
</organism>
<gene>
    <name evidence="1" type="ORF">COY69_02815</name>
</gene>
<evidence type="ECO:0000313" key="2">
    <source>
        <dbReference type="Proteomes" id="UP000229449"/>
    </source>
</evidence>
<dbReference type="InterPro" id="IPR051404">
    <property type="entry name" value="TA_system_antitoxin"/>
</dbReference>
<sequence length="72" mass="8271">MSLKLTTTYHQEGKFFVAFCPELGVTSQGKSLEMAEKNLKEAIGLYLEDASPRELKRYRKQPFIKVLDFDLA</sequence>
<dbReference type="AlphaFoldDB" id="A0A2M7R9P7"/>
<dbReference type="InterPro" id="IPR035069">
    <property type="entry name" value="TTHA1013/TTHA0281-like"/>
</dbReference>
<evidence type="ECO:0000313" key="1">
    <source>
        <dbReference type="EMBL" id="PIY93222.1"/>
    </source>
</evidence>
<accession>A0A2M7R9P7</accession>
<dbReference type="PANTHER" id="PTHR34504">
    <property type="entry name" value="ANTITOXIN HICB"/>
    <property type="match status" value="1"/>
</dbReference>
<dbReference type="SUPFAM" id="SSF143100">
    <property type="entry name" value="TTHA1013/TTHA0281-like"/>
    <property type="match status" value="1"/>
</dbReference>
<comment type="caution">
    <text evidence="1">The sequence shown here is derived from an EMBL/GenBank/DDBJ whole genome shotgun (WGS) entry which is preliminary data.</text>
</comment>
<proteinExistence type="predicted"/>
<dbReference type="Proteomes" id="UP000229449">
    <property type="component" value="Unassembled WGS sequence"/>
</dbReference>
<dbReference type="EMBL" id="PFMA01000071">
    <property type="protein sequence ID" value="PIY93222.1"/>
    <property type="molecule type" value="Genomic_DNA"/>
</dbReference>